<evidence type="ECO:0000313" key="1">
    <source>
        <dbReference type="EMBL" id="AGP40543.1"/>
    </source>
</evidence>
<dbReference type="Proteomes" id="UP000014803">
    <property type="component" value="Chromosome"/>
</dbReference>
<dbReference type="HOGENOM" id="CLU_3410215_0_0_7"/>
<dbReference type="AlphaFoldDB" id="S4YCK0"/>
<name>S4YCK0_SORCE</name>
<sequence length="29" mass="3078">MDLRPPRLRRCAATALVIERAVASAPGEG</sequence>
<protein>
    <submittedName>
        <fullName evidence="1">Uncharacterized protein</fullName>
    </submittedName>
</protein>
<organism evidence="1 2">
    <name type="scientific">Sorangium cellulosum So0157-2</name>
    <dbReference type="NCBI Taxonomy" id="1254432"/>
    <lineage>
        <taxon>Bacteria</taxon>
        <taxon>Pseudomonadati</taxon>
        <taxon>Myxococcota</taxon>
        <taxon>Polyangia</taxon>
        <taxon>Polyangiales</taxon>
        <taxon>Polyangiaceae</taxon>
        <taxon>Sorangium</taxon>
    </lineage>
</organism>
<reference evidence="1 2" key="1">
    <citation type="journal article" date="2013" name="Sci. Rep.">
        <title>Extraordinary expansion of a Sorangium cellulosum genome from an alkaline milieu.</title>
        <authorList>
            <person name="Han K."/>
            <person name="Li Z.F."/>
            <person name="Peng R."/>
            <person name="Zhu L.P."/>
            <person name="Zhou T."/>
            <person name="Wang L.G."/>
            <person name="Li S.G."/>
            <person name="Zhang X.B."/>
            <person name="Hu W."/>
            <person name="Wu Z.H."/>
            <person name="Qin N."/>
            <person name="Li Y.Z."/>
        </authorList>
    </citation>
    <scope>NUCLEOTIDE SEQUENCE [LARGE SCALE GENOMIC DNA]</scope>
    <source>
        <strain evidence="1 2">So0157-2</strain>
    </source>
</reference>
<dbReference type="KEGG" id="scu:SCE1572_42190"/>
<proteinExistence type="predicted"/>
<gene>
    <name evidence="1" type="ORF">SCE1572_42190</name>
</gene>
<dbReference type="EMBL" id="CP003969">
    <property type="protein sequence ID" value="AGP40543.1"/>
    <property type="molecule type" value="Genomic_DNA"/>
</dbReference>
<accession>S4YCK0</accession>
<evidence type="ECO:0000313" key="2">
    <source>
        <dbReference type="Proteomes" id="UP000014803"/>
    </source>
</evidence>